<dbReference type="Proteomes" id="UP000050836">
    <property type="component" value="Unassembled WGS sequence"/>
</dbReference>
<evidence type="ECO:0000313" key="2">
    <source>
        <dbReference type="Proteomes" id="UP000050836"/>
    </source>
</evidence>
<comment type="caution">
    <text evidence="1">The sequence shown here is derived from an EMBL/GenBank/DDBJ whole genome shotgun (WGS) entry which is preliminary data.</text>
</comment>
<accession>A0A0R0ADY5</accession>
<keyword evidence="2" id="KW-1185">Reference proteome</keyword>
<sequence length="244" mass="27156">MPETHIDLKELPEDIANFALSLPPTDFLATPDVWQYTVQQAIGGMIVIPRVTGRHDRRISMVAPVGSSMWIRTFESDNPAITGYLIQTQIGCELLKRSPIRSLENNAQSTCTDFRQKWVGSGLRAYIKVAGQPIEDVTTQLTPPQQVLGEKTLKRYEQLSAGGPFLDDSRLDTVPVARWIVESDPDNPLPEDAHTFDGGYLAHAGFLLWNGDHFETRATVPAALWPCPSELPSCLEDDRFVTKP</sequence>
<organism evidence="1 2">
    <name type="scientific">Stenotrophomonas pictorum JCM 9942</name>
    <dbReference type="NCBI Taxonomy" id="1236960"/>
    <lineage>
        <taxon>Bacteria</taxon>
        <taxon>Pseudomonadati</taxon>
        <taxon>Pseudomonadota</taxon>
        <taxon>Gammaproteobacteria</taxon>
        <taxon>Lysobacterales</taxon>
        <taxon>Lysobacteraceae</taxon>
        <taxon>Stenotrophomonas</taxon>
    </lineage>
</organism>
<proteinExistence type="predicted"/>
<gene>
    <name evidence="1" type="ORF">ARC78_09035</name>
</gene>
<name>A0A0R0ADY5_9GAMM</name>
<dbReference type="AlphaFoldDB" id="A0A0R0ADY5"/>
<reference evidence="1 2" key="1">
    <citation type="submission" date="2015-10" db="EMBL/GenBank/DDBJ databases">
        <title>Genome sequencing and analysis of members of genus Stenotrophomonas.</title>
        <authorList>
            <person name="Patil P.P."/>
            <person name="Midha S."/>
            <person name="Patil P.B."/>
        </authorList>
    </citation>
    <scope>NUCLEOTIDE SEQUENCE [LARGE SCALE GENOMIC DNA]</scope>
    <source>
        <strain evidence="1 2">JCM 9942</strain>
    </source>
</reference>
<evidence type="ECO:0000313" key="1">
    <source>
        <dbReference type="EMBL" id="KRG42489.1"/>
    </source>
</evidence>
<dbReference type="EMBL" id="LLXS01000018">
    <property type="protein sequence ID" value="KRG42489.1"/>
    <property type="molecule type" value="Genomic_DNA"/>
</dbReference>
<protein>
    <submittedName>
        <fullName evidence="1">Uncharacterized protein</fullName>
    </submittedName>
</protein>